<dbReference type="Proteomes" id="UP000244189">
    <property type="component" value="Unassembled WGS sequence"/>
</dbReference>
<organism evidence="1 2">
    <name type="scientific">Sphingomonas aurantiaca</name>
    <dbReference type="NCBI Taxonomy" id="185949"/>
    <lineage>
        <taxon>Bacteria</taxon>
        <taxon>Pseudomonadati</taxon>
        <taxon>Pseudomonadota</taxon>
        <taxon>Alphaproteobacteria</taxon>
        <taxon>Sphingomonadales</taxon>
        <taxon>Sphingomonadaceae</taxon>
        <taxon>Sphingomonas</taxon>
    </lineage>
</organism>
<dbReference type="EMBL" id="QAOG01000007">
    <property type="protein sequence ID" value="PTQ58705.1"/>
    <property type="molecule type" value="Genomic_DNA"/>
</dbReference>
<name>A0A2T5GHB9_9SPHN</name>
<evidence type="ECO:0000313" key="1">
    <source>
        <dbReference type="EMBL" id="PTQ58705.1"/>
    </source>
</evidence>
<sequence length="48" mass="5494">MHVQTARTRAWLAEFASIQAEIAAHGMPERAPLPAVKRTRKLKPLWEE</sequence>
<proteinExistence type="predicted"/>
<reference evidence="1 2" key="1">
    <citation type="submission" date="2018-04" db="EMBL/GenBank/DDBJ databases">
        <title>Genomic Encyclopedia of Type Strains, Phase III (KMG-III): the genomes of soil and plant-associated and newly described type strains.</title>
        <authorList>
            <person name="Whitman W."/>
        </authorList>
    </citation>
    <scope>NUCLEOTIDE SEQUENCE [LARGE SCALE GENOMIC DNA]</scope>
    <source>
        <strain evidence="1 2">MA101b</strain>
    </source>
</reference>
<dbReference type="AlphaFoldDB" id="A0A2T5GHB9"/>
<protein>
    <submittedName>
        <fullName evidence="1">Uncharacterized protein</fullName>
    </submittedName>
</protein>
<gene>
    <name evidence="1" type="ORF">C8J26_3575</name>
</gene>
<accession>A0A2T5GHB9</accession>
<keyword evidence="2" id="KW-1185">Reference proteome</keyword>
<evidence type="ECO:0000313" key="2">
    <source>
        <dbReference type="Proteomes" id="UP000244189"/>
    </source>
</evidence>
<comment type="caution">
    <text evidence="1">The sequence shown here is derived from an EMBL/GenBank/DDBJ whole genome shotgun (WGS) entry which is preliminary data.</text>
</comment>